<feature type="transmembrane region" description="Helical" evidence="1">
    <location>
        <begin position="92"/>
        <end position="114"/>
    </location>
</feature>
<dbReference type="EMBL" id="QOVG01000002">
    <property type="protein sequence ID" value="NDK37928.1"/>
    <property type="molecule type" value="Genomic_DNA"/>
</dbReference>
<reference evidence="3 4" key="1">
    <citation type="submission" date="2018-07" db="EMBL/GenBank/DDBJ databases">
        <title>Whole genome Sequencing of Pseudoxanthomonas gei KCTC 32298 (T).</title>
        <authorList>
            <person name="Kumar S."/>
            <person name="Bansal K."/>
            <person name="Kaur A."/>
            <person name="Patil P."/>
            <person name="Sharma S."/>
            <person name="Patil P.B."/>
        </authorList>
    </citation>
    <scope>NUCLEOTIDE SEQUENCE [LARGE SCALE GENOMIC DNA]</scope>
    <source>
        <strain evidence="3 4">KCTC 32298</strain>
    </source>
</reference>
<dbReference type="Proteomes" id="UP001429354">
    <property type="component" value="Unassembled WGS sequence"/>
</dbReference>
<organism evidence="3 4">
    <name type="scientific">Pseudoxanthomonas gei</name>
    <dbReference type="NCBI Taxonomy" id="1383030"/>
    <lineage>
        <taxon>Bacteria</taxon>
        <taxon>Pseudomonadati</taxon>
        <taxon>Pseudomonadota</taxon>
        <taxon>Gammaproteobacteria</taxon>
        <taxon>Lysobacterales</taxon>
        <taxon>Lysobacteraceae</taxon>
        <taxon>Pseudoxanthomonas</taxon>
    </lineage>
</organism>
<dbReference type="GO" id="GO:0034220">
    <property type="term" value="P:monoatomic ion transmembrane transport"/>
    <property type="evidence" value="ECO:0007669"/>
    <property type="project" value="UniProtKB-KW"/>
</dbReference>
<gene>
    <name evidence="3" type="ORF">DT603_03625</name>
</gene>
<comment type="caution">
    <text evidence="3">The sequence shown here is derived from an EMBL/GenBank/DDBJ whole genome shotgun (WGS) entry which is preliminary data.</text>
</comment>
<evidence type="ECO:0000313" key="4">
    <source>
        <dbReference type="Proteomes" id="UP001429354"/>
    </source>
</evidence>
<dbReference type="Gene3D" id="1.10.287.70">
    <property type="match status" value="1"/>
</dbReference>
<keyword evidence="1" id="KW-0472">Membrane</keyword>
<feature type="domain" description="Potassium channel" evidence="2">
    <location>
        <begin position="147"/>
        <end position="216"/>
    </location>
</feature>
<accession>A0ABX0AFH7</accession>
<dbReference type="Pfam" id="PF07885">
    <property type="entry name" value="Ion_trans_2"/>
    <property type="match status" value="1"/>
</dbReference>
<keyword evidence="3" id="KW-0407">Ion channel</keyword>
<evidence type="ECO:0000256" key="1">
    <source>
        <dbReference type="SAM" id="Phobius"/>
    </source>
</evidence>
<name>A0ABX0AFH7_9GAMM</name>
<keyword evidence="1" id="KW-0812">Transmembrane</keyword>
<feature type="transmembrane region" description="Helical" evidence="1">
    <location>
        <begin position="126"/>
        <end position="146"/>
    </location>
</feature>
<dbReference type="InterPro" id="IPR013099">
    <property type="entry name" value="K_chnl_dom"/>
</dbReference>
<keyword evidence="3" id="KW-0813">Transport</keyword>
<sequence>MTSFKRLRWWVTARRHPSALLLAVQLLGVLLYPAMEDTDAGRALFGAFGMVVLALALWVVNRSASINWIAWCIAVPAVVMSLLSVWGQLPGLLVYAHLLEGTLYFYTAASLTAYMLQDHEVTRDELYAAGATFTLLAWAFAFAFSVCQQWYPGSFIAAVNPELPRSWMELLFLSFSVLSSVGLSDIVPVRPEARALVMLESFAGVMYIALVVSRLIGLTVTRERKGG</sequence>
<proteinExistence type="predicted"/>
<keyword evidence="1" id="KW-1133">Transmembrane helix</keyword>
<feature type="transmembrane region" description="Helical" evidence="1">
    <location>
        <begin position="195"/>
        <end position="216"/>
    </location>
</feature>
<evidence type="ECO:0000259" key="2">
    <source>
        <dbReference type="Pfam" id="PF07885"/>
    </source>
</evidence>
<dbReference type="RefSeq" id="WP_162348496.1">
    <property type="nucleotide sequence ID" value="NZ_QOVG01000002.1"/>
</dbReference>
<keyword evidence="4" id="KW-1185">Reference proteome</keyword>
<protein>
    <submittedName>
        <fullName evidence="3">Two pore domain potassium channel family protein</fullName>
    </submittedName>
</protein>
<dbReference type="SUPFAM" id="SSF81324">
    <property type="entry name" value="Voltage-gated potassium channels"/>
    <property type="match status" value="1"/>
</dbReference>
<feature type="transmembrane region" description="Helical" evidence="1">
    <location>
        <begin position="68"/>
        <end position="86"/>
    </location>
</feature>
<evidence type="ECO:0000313" key="3">
    <source>
        <dbReference type="EMBL" id="NDK37928.1"/>
    </source>
</evidence>
<keyword evidence="3" id="KW-0406">Ion transport</keyword>
<feature type="transmembrane region" description="Helical" evidence="1">
    <location>
        <begin position="43"/>
        <end position="61"/>
    </location>
</feature>